<evidence type="ECO:0000259" key="3">
    <source>
        <dbReference type="Pfam" id="PF07596"/>
    </source>
</evidence>
<dbReference type="NCBIfam" id="TIGR04294">
    <property type="entry name" value="pre_pil_HX9DG"/>
    <property type="match status" value="1"/>
</dbReference>
<organism evidence="4 5">
    <name type="scientific">Novipirellula herctigrandis</name>
    <dbReference type="NCBI Taxonomy" id="2527986"/>
    <lineage>
        <taxon>Bacteria</taxon>
        <taxon>Pseudomonadati</taxon>
        <taxon>Planctomycetota</taxon>
        <taxon>Planctomycetia</taxon>
        <taxon>Pirellulales</taxon>
        <taxon>Pirellulaceae</taxon>
        <taxon>Novipirellula</taxon>
    </lineage>
</organism>
<dbReference type="OrthoDB" id="230038at2"/>
<protein>
    <submittedName>
        <fullName evidence="4">Type II secretion system protein G</fullName>
    </submittedName>
</protein>
<gene>
    <name evidence="4" type="primary">xcpT_1</name>
    <name evidence="4" type="ORF">CA13_06220</name>
</gene>
<evidence type="ECO:0000313" key="4">
    <source>
        <dbReference type="EMBL" id="TWT79224.1"/>
    </source>
</evidence>
<feature type="region of interest" description="Disordered" evidence="1">
    <location>
        <begin position="177"/>
        <end position="196"/>
    </location>
</feature>
<accession>A0A5C5YW18</accession>
<evidence type="ECO:0000313" key="5">
    <source>
        <dbReference type="Proteomes" id="UP000315010"/>
    </source>
</evidence>
<keyword evidence="5" id="KW-1185">Reference proteome</keyword>
<feature type="transmembrane region" description="Helical" evidence="2">
    <location>
        <begin position="12"/>
        <end position="32"/>
    </location>
</feature>
<keyword evidence="2" id="KW-1133">Transmembrane helix</keyword>
<dbReference type="AlphaFoldDB" id="A0A5C5YW18"/>
<dbReference type="Pfam" id="PF07963">
    <property type="entry name" value="N_methyl"/>
    <property type="match status" value="1"/>
</dbReference>
<dbReference type="NCBIfam" id="TIGR02532">
    <property type="entry name" value="IV_pilin_GFxxxE"/>
    <property type="match status" value="1"/>
</dbReference>
<dbReference type="PANTHER" id="PTHR30093:SF2">
    <property type="entry name" value="TYPE II SECRETION SYSTEM PROTEIN H"/>
    <property type="match status" value="1"/>
</dbReference>
<evidence type="ECO:0000256" key="2">
    <source>
        <dbReference type="SAM" id="Phobius"/>
    </source>
</evidence>
<feature type="domain" description="DUF1559" evidence="3">
    <location>
        <begin position="33"/>
        <end position="371"/>
    </location>
</feature>
<dbReference type="InterPro" id="IPR012902">
    <property type="entry name" value="N_methyl_site"/>
</dbReference>
<dbReference type="InterPro" id="IPR027558">
    <property type="entry name" value="Pre_pil_HX9DG_C"/>
</dbReference>
<comment type="caution">
    <text evidence="4">The sequence shown here is derived from an EMBL/GenBank/DDBJ whole genome shotgun (WGS) entry which is preliminary data.</text>
</comment>
<dbReference type="InterPro" id="IPR045584">
    <property type="entry name" value="Pilin-like"/>
</dbReference>
<reference evidence="4 5" key="1">
    <citation type="submission" date="2019-02" db="EMBL/GenBank/DDBJ databases">
        <title>Deep-cultivation of Planctomycetes and their phenomic and genomic characterization uncovers novel biology.</title>
        <authorList>
            <person name="Wiegand S."/>
            <person name="Jogler M."/>
            <person name="Boedeker C."/>
            <person name="Pinto D."/>
            <person name="Vollmers J."/>
            <person name="Rivas-Marin E."/>
            <person name="Kohn T."/>
            <person name="Peeters S.H."/>
            <person name="Heuer A."/>
            <person name="Rast P."/>
            <person name="Oberbeckmann S."/>
            <person name="Bunk B."/>
            <person name="Jeske O."/>
            <person name="Meyerdierks A."/>
            <person name="Storesund J.E."/>
            <person name="Kallscheuer N."/>
            <person name="Luecker S."/>
            <person name="Lage O.M."/>
            <person name="Pohl T."/>
            <person name="Merkel B.J."/>
            <person name="Hornburger P."/>
            <person name="Mueller R.-W."/>
            <person name="Bruemmer F."/>
            <person name="Labrenz M."/>
            <person name="Spormann A.M."/>
            <person name="Op Den Camp H."/>
            <person name="Overmann J."/>
            <person name="Amann R."/>
            <person name="Jetten M.S.M."/>
            <person name="Mascher T."/>
            <person name="Medema M.H."/>
            <person name="Devos D.P."/>
            <person name="Kaster A.-K."/>
            <person name="Ovreas L."/>
            <person name="Rohde M."/>
            <person name="Galperin M.Y."/>
            <person name="Jogler C."/>
        </authorList>
    </citation>
    <scope>NUCLEOTIDE SEQUENCE [LARGE SCALE GENOMIC DNA]</scope>
    <source>
        <strain evidence="4 5">CA13</strain>
    </source>
</reference>
<keyword evidence="2" id="KW-0472">Membrane</keyword>
<dbReference type="PANTHER" id="PTHR30093">
    <property type="entry name" value="GENERAL SECRETION PATHWAY PROTEIN G"/>
    <property type="match status" value="1"/>
</dbReference>
<evidence type="ECO:0000256" key="1">
    <source>
        <dbReference type="SAM" id="MobiDB-lite"/>
    </source>
</evidence>
<dbReference type="SUPFAM" id="SSF54523">
    <property type="entry name" value="Pili subunits"/>
    <property type="match status" value="1"/>
</dbReference>
<dbReference type="Pfam" id="PF07596">
    <property type="entry name" value="SBP_bac_10"/>
    <property type="match status" value="1"/>
</dbReference>
<sequence>MRRRKQSAFTLVELLVVISIIGVLVGLLLPAVQMAREAARRMSCSNNFKQIGLAVHNYHTTHNQLPTQGSGTDWDDTTLNIYEQSYNSNQLHLSYMVGLLPFLEQQSLWDEISKPLANTSGAGPTPWNPMGPTPYAGYTEYSPWMIEIPGFRCPSDPGTPIGLARTNYAACIGDDSVRSSSGWSHRRGGSGSLSDADRRAVKRHLRGFFVPRKVMAFKDIIDGLSNTIMAGEIATDLGDSDIRTRGSFENGDMVYTTTPGVKHCRSSNQIDATRPSFWDPSIFPTHDPGATAGAKFTGATLSGTTRGGSWASSHNIFTAMTTILAPNTELCMGSWGPSAEGNWSASSRHQGGVHILLGDGAVRFVTDSIDAGNTEFPMANIEQGQKSPYGIWGALGTRAGKESFESPF</sequence>
<dbReference type="EMBL" id="SJPJ01000001">
    <property type="protein sequence ID" value="TWT79224.1"/>
    <property type="molecule type" value="Genomic_DNA"/>
</dbReference>
<dbReference type="Gene3D" id="3.30.700.10">
    <property type="entry name" value="Glycoprotein, Type 4 Pilin"/>
    <property type="match status" value="1"/>
</dbReference>
<dbReference type="Proteomes" id="UP000315010">
    <property type="component" value="Unassembled WGS sequence"/>
</dbReference>
<name>A0A5C5YW18_9BACT</name>
<dbReference type="RefSeq" id="WP_146394494.1">
    <property type="nucleotide sequence ID" value="NZ_SJPJ01000001.1"/>
</dbReference>
<dbReference type="InterPro" id="IPR011453">
    <property type="entry name" value="DUF1559"/>
</dbReference>
<keyword evidence="2" id="KW-0812">Transmembrane</keyword>
<proteinExistence type="predicted"/>